<dbReference type="Proteomes" id="UP000215223">
    <property type="component" value="Unassembled WGS sequence"/>
</dbReference>
<dbReference type="OrthoDB" id="3287135at2"/>
<reference evidence="4 5" key="1">
    <citation type="submission" date="2017-07" db="EMBL/GenBank/DDBJ databases">
        <title>Amycolatopsis thailandensis Genome sequencing and assembly.</title>
        <authorList>
            <person name="Kaur N."/>
            <person name="Mayilraj S."/>
        </authorList>
    </citation>
    <scope>NUCLEOTIDE SEQUENCE [LARGE SCALE GENOMIC DNA]</scope>
    <source>
        <strain evidence="4 5">JCM 16380</strain>
    </source>
</reference>
<proteinExistence type="predicted"/>
<dbReference type="GO" id="GO:0016757">
    <property type="term" value="F:glycosyltransferase activity"/>
    <property type="evidence" value="ECO:0007669"/>
    <property type="project" value="UniProtKB-KW"/>
</dbReference>
<gene>
    <name evidence="4" type="ORF">CFP71_07090</name>
</gene>
<dbReference type="InterPro" id="IPR028098">
    <property type="entry name" value="Glyco_trans_4-like_N"/>
</dbReference>
<dbReference type="Pfam" id="PF13439">
    <property type="entry name" value="Glyco_transf_4"/>
    <property type="match status" value="1"/>
</dbReference>
<keyword evidence="5" id="KW-1185">Reference proteome</keyword>
<dbReference type="AlphaFoldDB" id="A0A229SFF3"/>
<keyword evidence="1" id="KW-0328">Glycosyltransferase</keyword>
<evidence type="ECO:0000256" key="2">
    <source>
        <dbReference type="ARBA" id="ARBA00022679"/>
    </source>
</evidence>
<comment type="caution">
    <text evidence="4">The sequence shown here is derived from an EMBL/GenBank/DDBJ whole genome shotgun (WGS) entry which is preliminary data.</text>
</comment>
<evidence type="ECO:0000313" key="4">
    <source>
        <dbReference type="EMBL" id="OXM57642.1"/>
    </source>
</evidence>
<protein>
    <recommendedName>
        <fullName evidence="3">Glycosyltransferase subfamily 4-like N-terminal domain-containing protein</fullName>
    </recommendedName>
</protein>
<evidence type="ECO:0000256" key="1">
    <source>
        <dbReference type="ARBA" id="ARBA00022676"/>
    </source>
</evidence>
<evidence type="ECO:0000313" key="5">
    <source>
        <dbReference type="Proteomes" id="UP000215223"/>
    </source>
</evidence>
<keyword evidence="2" id="KW-0808">Transferase</keyword>
<organism evidence="4 5">
    <name type="scientific">Amycolatopsis thailandensis</name>
    <dbReference type="NCBI Taxonomy" id="589330"/>
    <lineage>
        <taxon>Bacteria</taxon>
        <taxon>Bacillati</taxon>
        <taxon>Actinomycetota</taxon>
        <taxon>Actinomycetes</taxon>
        <taxon>Pseudonocardiales</taxon>
        <taxon>Pseudonocardiaceae</taxon>
        <taxon>Amycolatopsis</taxon>
    </lineage>
</organism>
<sequence length="354" mass="39946">MRIASVPSGHVYVRHLADPDHEDGVVRLADPLPCGAPSTSVRWWPPVMLDPQWIDENHHAFDVFHLHFGFDTHGPESLAAIVSALRRRRKPLVFTVHDLHNPHQPDTMAHQAQLDVLVPAADALVTLTPGAAKLIAARWGRPALVIPHPHVVAADDIPARRPRPFTVGLHAKSLRPNMAPLPVLEVLTEVVAEWPDARLRVDIHTEIVEPGPKHVPETVAALREAQDAGLLTLHVHDFFSDEELWRYLTDLDLSVLPYTFGTHSGWLEACHDLGTTVATSTCGFYDQQQPCLTYRHDQSGLDTEALADAVRYAYHKRPSWQADPGERRRQRRRIAHAHRALYERVLTRNEKTRW</sequence>
<dbReference type="SUPFAM" id="SSF53756">
    <property type="entry name" value="UDP-Glycosyltransferase/glycogen phosphorylase"/>
    <property type="match status" value="1"/>
</dbReference>
<accession>A0A229SFF3</accession>
<name>A0A229SFF3_9PSEU</name>
<evidence type="ECO:0000259" key="3">
    <source>
        <dbReference type="Pfam" id="PF13439"/>
    </source>
</evidence>
<dbReference type="Gene3D" id="3.40.50.2000">
    <property type="entry name" value="Glycogen Phosphorylase B"/>
    <property type="match status" value="1"/>
</dbReference>
<feature type="domain" description="Glycosyltransferase subfamily 4-like N-terminal" evidence="3">
    <location>
        <begin position="10"/>
        <end position="148"/>
    </location>
</feature>
<dbReference type="EMBL" id="NMQT01000022">
    <property type="protein sequence ID" value="OXM57642.1"/>
    <property type="molecule type" value="Genomic_DNA"/>
</dbReference>